<accession>A0A1M4YXL6</accession>
<dbReference type="EMBL" id="FQVN01000002">
    <property type="protein sequence ID" value="SHF10490.1"/>
    <property type="molecule type" value="Genomic_DNA"/>
</dbReference>
<dbReference type="AlphaFoldDB" id="A0A1M4YXL6"/>
<reference evidence="2 3" key="1">
    <citation type="submission" date="2016-11" db="EMBL/GenBank/DDBJ databases">
        <authorList>
            <person name="Jaros S."/>
            <person name="Januszkiewicz K."/>
            <person name="Wedrychowicz H."/>
        </authorList>
    </citation>
    <scope>NUCLEOTIDE SEQUENCE [LARGE SCALE GENOMIC DNA]</scope>
    <source>
        <strain evidence="2 3">DSM 44523</strain>
    </source>
</reference>
<dbReference type="STRING" id="2017.SAMN05444320_102525"/>
<dbReference type="Proteomes" id="UP000184501">
    <property type="component" value="Unassembled WGS sequence"/>
</dbReference>
<keyword evidence="1" id="KW-1133">Transmembrane helix</keyword>
<sequence>MEAVAVITDDSADRRLSRRVWAGVAGIVAGTALGVAIVVGAVFGTLQWLPLPESQEHKLERLLGKVTVAGYRQTGKHLGDDEHGIRSIEGYYVGLPSDTPLDEMVSAEGMIPPKDYPVPGFSHSAEKDADGNLHDAISRIEECLVTATKYAPNRKPGSDPGLSGSEWEQVRSGKLVLFQVFIMCDFRW</sequence>
<evidence type="ECO:0000256" key="1">
    <source>
        <dbReference type="SAM" id="Phobius"/>
    </source>
</evidence>
<keyword evidence="1" id="KW-0472">Membrane</keyword>
<protein>
    <submittedName>
        <fullName evidence="2">Uncharacterized protein</fullName>
    </submittedName>
</protein>
<proteinExistence type="predicted"/>
<keyword evidence="3" id="KW-1185">Reference proteome</keyword>
<keyword evidence="1" id="KW-0812">Transmembrane</keyword>
<feature type="transmembrane region" description="Helical" evidence="1">
    <location>
        <begin position="20"/>
        <end position="49"/>
    </location>
</feature>
<name>A0A1M4YXL6_STRHI</name>
<organism evidence="2 3">
    <name type="scientific">Streptoalloteichus hindustanus</name>
    <dbReference type="NCBI Taxonomy" id="2017"/>
    <lineage>
        <taxon>Bacteria</taxon>
        <taxon>Bacillati</taxon>
        <taxon>Actinomycetota</taxon>
        <taxon>Actinomycetes</taxon>
        <taxon>Pseudonocardiales</taxon>
        <taxon>Pseudonocardiaceae</taxon>
        <taxon>Streptoalloteichus</taxon>
    </lineage>
</organism>
<gene>
    <name evidence="2" type="ORF">SAMN05444320_102525</name>
</gene>
<evidence type="ECO:0000313" key="3">
    <source>
        <dbReference type="Proteomes" id="UP000184501"/>
    </source>
</evidence>
<evidence type="ECO:0000313" key="2">
    <source>
        <dbReference type="EMBL" id="SHF10490.1"/>
    </source>
</evidence>